<organism evidence="10 11">
    <name type="scientific">Oikopleura dioica</name>
    <name type="common">Tunicate</name>
    <dbReference type="NCBI Taxonomy" id="34765"/>
    <lineage>
        <taxon>Eukaryota</taxon>
        <taxon>Metazoa</taxon>
        <taxon>Chordata</taxon>
        <taxon>Tunicata</taxon>
        <taxon>Appendicularia</taxon>
        <taxon>Copelata</taxon>
        <taxon>Oikopleuridae</taxon>
        <taxon>Oikopleura</taxon>
    </lineage>
</organism>
<sequence>MSKGSCTPEASPSSGALSRCLSRSASRRANRCRFYRNGDTHYGGYQLPVSLERYGNIGNLYNELTSQLASSSLPSGVRAIYNLNGEEILSLNEICQGGSFVAAGKEPFKNCDYLQIFSSCTRQTNPRARALFKSMSYSTKSPNSRLGASEFVRPRIIFILSHGNRPRKVCRFVLNKKTAHSLEDVKDKISEAVDFAVRKLVAVPTGLSVSKLEDLFDTAYTFIACPSMRTKILPRDLKLHKDEIKALPNRHSSNQKSRVQRKSSLCEFNTGSLTRNNSEYGSFMWPKSIRTQFLMGEKLGDGHFAEVRRAVNKRNHEEVAIKVIEIQNRRIAEQEIKIMKRICHPNVVKLLEDHQTKHHIYLILELITGGDLYDFITQSEIYCQYQACQFTYNLANALHYLHSFRIVHRDIKPENLLVHYYSDGSKRLKLCDFGLATVKSQYEKLVQLCGTPTYAAPEMITGRGYDEGVDVWALGVITYIMLCGFSPFLSDSGNEQELFHIILNGSFEFPSPYWDEVDMDAQDFIILTLQKDCDTRPSAKELLNHKWLNRNG</sequence>
<dbReference type="InterPro" id="IPR000719">
    <property type="entry name" value="Prot_kinase_dom"/>
</dbReference>
<dbReference type="Proteomes" id="UP001158576">
    <property type="component" value="Chromosome XSR"/>
</dbReference>
<proteinExistence type="inferred from homology"/>
<dbReference type="SMART" id="SM00220">
    <property type="entry name" value="S_TKc"/>
    <property type="match status" value="1"/>
</dbReference>
<dbReference type="Gene3D" id="3.10.20.230">
    <property type="entry name" value="Doublecortin domain"/>
    <property type="match status" value="2"/>
</dbReference>
<comment type="catalytic activity">
    <reaction evidence="5">
        <text>L-threonyl-[protein] + ATP = O-phospho-L-threonyl-[protein] + ADP + H(+)</text>
        <dbReference type="Rhea" id="RHEA:46608"/>
        <dbReference type="Rhea" id="RHEA-COMP:11060"/>
        <dbReference type="Rhea" id="RHEA-COMP:11605"/>
        <dbReference type="ChEBI" id="CHEBI:15378"/>
        <dbReference type="ChEBI" id="CHEBI:30013"/>
        <dbReference type="ChEBI" id="CHEBI:30616"/>
        <dbReference type="ChEBI" id="CHEBI:61977"/>
        <dbReference type="ChEBI" id="CHEBI:456216"/>
        <dbReference type="EC" id="2.7.11.1"/>
    </reaction>
</comment>
<keyword evidence="4 7" id="KW-0067">ATP-binding</keyword>
<gene>
    <name evidence="10" type="ORF">OKIOD_LOCUS7313</name>
</gene>
<evidence type="ECO:0000259" key="9">
    <source>
        <dbReference type="PROSITE" id="PS50309"/>
    </source>
</evidence>
<dbReference type="PROSITE" id="PS00107">
    <property type="entry name" value="PROTEIN_KINASE_ATP"/>
    <property type="match status" value="1"/>
</dbReference>
<comment type="similarity">
    <text evidence="1">Belongs to the protein kinase superfamily. CAMK Ser/Thr protein kinase family. CaMK subfamily.</text>
</comment>
<evidence type="ECO:0000256" key="3">
    <source>
        <dbReference type="ARBA" id="ARBA00022741"/>
    </source>
</evidence>
<dbReference type="InterPro" id="IPR008271">
    <property type="entry name" value="Ser/Thr_kinase_AS"/>
</dbReference>
<evidence type="ECO:0000256" key="7">
    <source>
        <dbReference type="PROSITE-ProRule" id="PRU10141"/>
    </source>
</evidence>
<dbReference type="Pfam" id="PF00069">
    <property type="entry name" value="Pkinase"/>
    <property type="match status" value="1"/>
</dbReference>
<dbReference type="InterPro" id="IPR003533">
    <property type="entry name" value="Doublecortin_dom"/>
</dbReference>
<feature type="domain" description="Doublecortin" evidence="9">
    <location>
        <begin position="30"/>
        <end position="114"/>
    </location>
</feature>
<feature type="domain" description="Doublecortin" evidence="9">
    <location>
        <begin position="155"/>
        <end position="236"/>
    </location>
</feature>
<dbReference type="SUPFAM" id="SSF56112">
    <property type="entry name" value="Protein kinase-like (PK-like)"/>
    <property type="match status" value="1"/>
</dbReference>
<dbReference type="Gene3D" id="1.10.510.10">
    <property type="entry name" value="Transferase(Phosphotransferase) domain 1"/>
    <property type="match status" value="1"/>
</dbReference>
<keyword evidence="11" id="KW-1185">Reference proteome</keyword>
<evidence type="ECO:0000256" key="1">
    <source>
        <dbReference type="ARBA" id="ARBA00005354"/>
    </source>
</evidence>
<dbReference type="SMART" id="SM00537">
    <property type="entry name" value="DCX"/>
    <property type="match status" value="2"/>
</dbReference>
<evidence type="ECO:0000256" key="4">
    <source>
        <dbReference type="ARBA" id="ARBA00022840"/>
    </source>
</evidence>
<dbReference type="EC" id="2.7.11.1" evidence="2"/>
<dbReference type="InterPro" id="IPR036572">
    <property type="entry name" value="Doublecortin_dom_sf"/>
</dbReference>
<evidence type="ECO:0000313" key="11">
    <source>
        <dbReference type="Proteomes" id="UP001158576"/>
    </source>
</evidence>
<feature type="domain" description="Protein kinase" evidence="8">
    <location>
        <begin position="293"/>
        <end position="548"/>
    </location>
</feature>
<accession>A0ABN7SIX4</accession>
<dbReference type="PANTHER" id="PTHR24347">
    <property type="entry name" value="SERINE/THREONINE-PROTEIN KINASE"/>
    <property type="match status" value="1"/>
</dbReference>
<dbReference type="EMBL" id="OU015569">
    <property type="protein sequence ID" value="CAG5098536.1"/>
    <property type="molecule type" value="Genomic_DNA"/>
</dbReference>
<protein>
    <recommendedName>
        <fullName evidence="2">non-specific serine/threonine protein kinase</fullName>
        <ecNumber evidence="2">2.7.11.1</ecNumber>
    </recommendedName>
</protein>
<feature type="binding site" evidence="7">
    <location>
        <position position="322"/>
    </location>
    <ligand>
        <name>ATP</name>
        <dbReference type="ChEBI" id="CHEBI:30616"/>
    </ligand>
</feature>
<comment type="catalytic activity">
    <reaction evidence="6">
        <text>L-seryl-[protein] + ATP = O-phospho-L-seryl-[protein] + ADP + H(+)</text>
        <dbReference type="Rhea" id="RHEA:17989"/>
        <dbReference type="Rhea" id="RHEA-COMP:9863"/>
        <dbReference type="Rhea" id="RHEA-COMP:11604"/>
        <dbReference type="ChEBI" id="CHEBI:15378"/>
        <dbReference type="ChEBI" id="CHEBI:29999"/>
        <dbReference type="ChEBI" id="CHEBI:30616"/>
        <dbReference type="ChEBI" id="CHEBI:83421"/>
        <dbReference type="ChEBI" id="CHEBI:456216"/>
        <dbReference type="EC" id="2.7.11.1"/>
    </reaction>
</comment>
<name>A0ABN7SIX4_OIKDI</name>
<dbReference type="PROSITE" id="PS00108">
    <property type="entry name" value="PROTEIN_KINASE_ST"/>
    <property type="match status" value="1"/>
</dbReference>
<reference evidence="10 11" key="1">
    <citation type="submission" date="2021-04" db="EMBL/GenBank/DDBJ databases">
        <authorList>
            <person name="Bliznina A."/>
        </authorList>
    </citation>
    <scope>NUCLEOTIDE SEQUENCE [LARGE SCALE GENOMIC DNA]</scope>
</reference>
<dbReference type="PROSITE" id="PS50309">
    <property type="entry name" value="DC"/>
    <property type="match status" value="2"/>
</dbReference>
<evidence type="ECO:0000313" key="10">
    <source>
        <dbReference type="EMBL" id="CAG5098536.1"/>
    </source>
</evidence>
<dbReference type="PROSITE" id="PS50011">
    <property type="entry name" value="PROTEIN_KINASE_DOM"/>
    <property type="match status" value="1"/>
</dbReference>
<evidence type="ECO:0000259" key="8">
    <source>
        <dbReference type="PROSITE" id="PS50011"/>
    </source>
</evidence>
<dbReference type="SUPFAM" id="SSF89837">
    <property type="entry name" value="Doublecortin (DC)"/>
    <property type="match status" value="2"/>
</dbReference>
<dbReference type="InterPro" id="IPR011009">
    <property type="entry name" value="Kinase-like_dom_sf"/>
</dbReference>
<evidence type="ECO:0000256" key="5">
    <source>
        <dbReference type="ARBA" id="ARBA00047899"/>
    </source>
</evidence>
<keyword evidence="3 7" id="KW-0547">Nucleotide-binding</keyword>
<evidence type="ECO:0000256" key="6">
    <source>
        <dbReference type="ARBA" id="ARBA00048679"/>
    </source>
</evidence>
<evidence type="ECO:0000256" key="2">
    <source>
        <dbReference type="ARBA" id="ARBA00012513"/>
    </source>
</evidence>
<dbReference type="Pfam" id="PF03607">
    <property type="entry name" value="DCX"/>
    <property type="match status" value="2"/>
</dbReference>
<dbReference type="InterPro" id="IPR017441">
    <property type="entry name" value="Protein_kinase_ATP_BS"/>
</dbReference>